<evidence type="ECO:0000256" key="6">
    <source>
        <dbReference type="SAM" id="Phobius"/>
    </source>
</evidence>
<feature type="compositionally biased region" description="Low complexity" evidence="5">
    <location>
        <begin position="259"/>
        <end position="278"/>
    </location>
</feature>
<keyword evidence="8" id="KW-1185">Reference proteome</keyword>
<reference evidence="8" key="1">
    <citation type="journal article" date="2009" name="Science">
        <title>The B73 maize genome: complexity, diversity, and dynamics.</title>
        <authorList>
            <person name="Schnable P.S."/>
            <person name="Ware D."/>
            <person name="Fulton R.S."/>
            <person name="Stein J.C."/>
            <person name="Wei F."/>
            <person name="Pasternak S."/>
            <person name="Liang C."/>
            <person name="Zhang J."/>
            <person name="Fulton L."/>
            <person name="Graves T.A."/>
            <person name="Minx P."/>
            <person name="Reily A.D."/>
            <person name="Courtney L."/>
            <person name="Kruchowski S.S."/>
            <person name="Tomlinson C."/>
            <person name="Strong C."/>
            <person name="Delehaunty K."/>
            <person name="Fronick C."/>
            <person name="Courtney B."/>
            <person name="Rock S.M."/>
            <person name="Belter E."/>
            <person name="Du F."/>
            <person name="Kim K."/>
            <person name="Abbott R.M."/>
            <person name="Cotton M."/>
            <person name="Levy A."/>
            <person name="Marchetto P."/>
            <person name="Ochoa K."/>
            <person name="Jackson S.M."/>
            <person name="Gillam B."/>
            <person name="Chen W."/>
            <person name="Yan L."/>
            <person name="Higginbotham J."/>
            <person name="Cardenas M."/>
            <person name="Waligorski J."/>
            <person name="Applebaum E."/>
            <person name="Phelps L."/>
            <person name="Falcone J."/>
            <person name="Kanchi K."/>
            <person name="Thane T."/>
            <person name="Scimone A."/>
            <person name="Thane N."/>
            <person name="Henke J."/>
            <person name="Wang T."/>
            <person name="Ruppert J."/>
            <person name="Shah N."/>
            <person name="Rotter K."/>
            <person name="Hodges J."/>
            <person name="Ingenthron E."/>
            <person name="Cordes M."/>
            <person name="Kohlberg S."/>
            <person name="Sgro J."/>
            <person name="Delgado B."/>
            <person name="Mead K."/>
            <person name="Chinwalla A."/>
            <person name="Leonard S."/>
            <person name="Crouse K."/>
            <person name="Collura K."/>
            <person name="Kudrna D."/>
            <person name="Currie J."/>
            <person name="He R."/>
            <person name="Angelova A."/>
            <person name="Rajasekar S."/>
            <person name="Mueller T."/>
            <person name="Lomeli R."/>
            <person name="Scara G."/>
            <person name="Ko A."/>
            <person name="Delaney K."/>
            <person name="Wissotski M."/>
            <person name="Lopez G."/>
            <person name="Campos D."/>
            <person name="Braidotti M."/>
            <person name="Ashley E."/>
            <person name="Golser W."/>
            <person name="Kim H."/>
            <person name="Lee S."/>
            <person name="Lin J."/>
            <person name="Dujmic Z."/>
            <person name="Kim W."/>
            <person name="Talag J."/>
            <person name="Zuccolo A."/>
            <person name="Fan C."/>
            <person name="Sebastian A."/>
            <person name="Kramer M."/>
            <person name="Spiegel L."/>
            <person name="Nascimento L."/>
            <person name="Zutavern T."/>
            <person name="Miller B."/>
            <person name="Ambroise C."/>
            <person name="Muller S."/>
            <person name="Spooner W."/>
            <person name="Narechania A."/>
            <person name="Ren L."/>
            <person name="Wei S."/>
            <person name="Kumari S."/>
            <person name="Faga B."/>
            <person name="Levy M.J."/>
            <person name="McMahan L."/>
            <person name="Van Buren P."/>
            <person name="Vaughn M.W."/>
            <person name="Ying K."/>
            <person name="Yeh C.-T."/>
            <person name="Emrich S.J."/>
            <person name="Jia Y."/>
            <person name="Kalyanaraman A."/>
            <person name="Hsia A.-P."/>
            <person name="Barbazuk W.B."/>
            <person name="Baucom R.S."/>
            <person name="Brutnell T.P."/>
            <person name="Carpita N.C."/>
            <person name="Chaparro C."/>
            <person name="Chia J.-M."/>
            <person name="Deragon J.-M."/>
            <person name="Estill J.C."/>
            <person name="Fu Y."/>
            <person name="Jeddeloh J.A."/>
            <person name="Han Y."/>
            <person name="Lee H."/>
            <person name="Li P."/>
            <person name="Lisch D.R."/>
            <person name="Liu S."/>
            <person name="Liu Z."/>
            <person name="Nagel D.H."/>
            <person name="McCann M.C."/>
            <person name="SanMiguel P."/>
            <person name="Myers A.M."/>
            <person name="Nettleton D."/>
            <person name="Nguyen J."/>
            <person name="Penning B.W."/>
            <person name="Ponnala L."/>
            <person name="Schneider K.L."/>
            <person name="Schwartz D.C."/>
            <person name="Sharma A."/>
            <person name="Soderlund C."/>
            <person name="Springer N.M."/>
            <person name="Sun Q."/>
            <person name="Wang H."/>
            <person name="Waterman M."/>
            <person name="Westerman R."/>
            <person name="Wolfgruber T.K."/>
            <person name="Yang L."/>
            <person name="Yu Y."/>
            <person name="Zhang L."/>
            <person name="Zhou S."/>
            <person name="Zhu Q."/>
            <person name="Bennetzen J.L."/>
            <person name="Dawe R.K."/>
            <person name="Jiang J."/>
            <person name="Jiang N."/>
            <person name="Presting G.G."/>
            <person name="Wessler S.R."/>
            <person name="Aluru S."/>
            <person name="Martienssen R.A."/>
            <person name="Clifton S.W."/>
            <person name="McCombie W.R."/>
            <person name="Wing R.A."/>
            <person name="Wilson R.K."/>
        </authorList>
    </citation>
    <scope>NUCLEOTIDE SEQUENCE [LARGE SCALE GENOMIC DNA]</scope>
    <source>
        <strain evidence="8">cv. B73</strain>
    </source>
</reference>
<evidence type="ECO:0000256" key="2">
    <source>
        <dbReference type="ARBA" id="ARBA00022692"/>
    </source>
</evidence>
<dbReference type="InterPro" id="IPR036259">
    <property type="entry name" value="MFS_trans_sf"/>
</dbReference>
<comment type="subcellular location">
    <subcellularLocation>
        <location evidence="1">Membrane</location>
        <topology evidence="1">Multi-pass membrane protein</topology>
    </subcellularLocation>
</comment>
<name>A0A804P7J7_MAIZE</name>
<dbReference type="InterPro" id="IPR044772">
    <property type="entry name" value="NO3_transporter"/>
</dbReference>
<dbReference type="GO" id="GO:0015706">
    <property type="term" value="P:nitrate transmembrane transport"/>
    <property type="evidence" value="ECO:0000318"/>
    <property type="project" value="GO_Central"/>
</dbReference>
<dbReference type="Proteomes" id="UP000007305">
    <property type="component" value="Chromosome 5"/>
</dbReference>
<evidence type="ECO:0000313" key="7">
    <source>
        <dbReference type="EnsemblPlants" id="Zm00001eb213690_P001"/>
    </source>
</evidence>
<evidence type="ECO:0000256" key="4">
    <source>
        <dbReference type="ARBA" id="ARBA00023136"/>
    </source>
</evidence>
<proteinExistence type="predicted"/>
<feature type="transmembrane region" description="Helical" evidence="6">
    <location>
        <begin position="54"/>
        <end position="73"/>
    </location>
</feature>
<feature type="compositionally biased region" description="Low complexity" evidence="5">
    <location>
        <begin position="239"/>
        <end position="252"/>
    </location>
</feature>
<feature type="transmembrane region" description="Helical" evidence="6">
    <location>
        <begin position="16"/>
        <end position="42"/>
    </location>
</feature>
<evidence type="ECO:0000256" key="5">
    <source>
        <dbReference type="SAM" id="MobiDB-lite"/>
    </source>
</evidence>
<protein>
    <recommendedName>
        <fullName evidence="9">Major facilitator superfamily (MFS) profile domain-containing protein</fullName>
    </recommendedName>
</protein>
<accession>A0A804P7J7</accession>
<dbReference type="Gramene" id="Zm00001eb213690_T001">
    <property type="protein sequence ID" value="Zm00001eb213690_P001"/>
    <property type="gene ID" value="Zm00001eb213690"/>
</dbReference>
<dbReference type="GO" id="GO:0009705">
    <property type="term" value="C:plant-type vacuole membrane"/>
    <property type="evidence" value="ECO:0000318"/>
    <property type="project" value="GO_Central"/>
</dbReference>
<evidence type="ECO:0000256" key="1">
    <source>
        <dbReference type="ARBA" id="ARBA00004141"/>
    </source>
</evidence>
<dbReference type="GO" id="GO:0015112">
    <property type="term" value="F:nitrate transmembrane transporter activity"/>
    <property type="evidence" value="ECO:0000318"/>
    <property type="project" value="GO_Central"/>
</dbReference>
<dbReference type="EnsemblPlants" id="Zm00001eb213690_T001">
    <property type="protein sequence ID" value="Zm00001eb213690_P001"/>
    <property type="gene ID" value="Zm00001eb213690"/>
</dbReference>
<feature type="region of interest" description="Disordered" evidence="5">
    <location>
        <begin position="231"/>
        <end position="278"/>
    </location>
</feature>
<keyword evidence="4 6" id="KW-0472">Membrane</keyword>
<reference evidence="7" key="2">
    <citation type="submission" date="2019-07" db="EMBL/GenBank/DDBJ databases">
        <authorList>
            <person name="Seetharam A."/>
            <person name="Woodhouse M."/>
            <person name="Cannon E."/>
        </authorList>
    </citation>
    <scope>NUCLEOTIDE SEQUENCE [LARGE SCALE GENOMIC DNA]</scope>
    <source>
        <strain evidence="7">cv. B73</strain>
    </source>
</reference>
<dbReference type="AlphaFoldDB" id="A0A804P7J7"/>
<dbReference type="InParanoid" id="A0A804P7J7"/>
<sequence length="278" mass="29112">MGPACDLLGPRRASGFASLLATLAVAVTASSPAGFVVLRFVAGLSLANFVANQHWMSGIFAPSVVGLANALVLRPGVPITVAWRATYLFPCALLITTGLAILAFPYDHPRGAAGGGGAKTGNSLWKVVRGGVGNYRAWVLALTYGYCYDVELIIENVAADFFWKRFHLPMEAAGAAAACFGAMNEVRVPRAGRRRTRCRDCSACAGGCGSRCPRATPRPPDIDVASASLAMPAPPTLLRQTPRPSSTSLRRPSSPPCPARALPGPSRPRSSPRSAPSL</sequence>
<evidence type="ECO:0000256" key="3">
    <source>
        <dbReference type="ARBA" id="ARBA00022989"/>
    </source>
</evidence>
<dbReference type="SUPFAM" id="SSF103473">
    <property type="entry name" value="MFS general substrate transporter"/>
    <property type="match status" value="1"/>
</dbReference>
<feature type="transmembrane region" description="Helical" evidence="6">
    <location>
        <begin position="85"/>
        <end position="106"/>
    </location>
</feature>
<keyword evidence="2 6" id="KW-0812">Transmembrane</keyword>
<reference evidence="7" key="3">
    <citation type="submission" date="2021-05" db="UniProtKB">
        <authorList>
            <consortium name="EnsemblPlants"/>
        </authorList>
    </citation>
    <scope>IDENTIFICATION</scope>
    <source>
        <strain evidence="7">cv. B73</strain>
    </source>
</reference>
<organism evidence="7 8">
    <name type="scientific">Zea mays</name>
    <name type="common">Maize</name>
    <dbReference type="NCBI Taxonomy" id="4577"/>
    <lineage>
        <taxon>Eukaryota</taxon>
        <taxon>Viridiplantae</taxon>
        <taxon>Streptophyta</taxon>
        <taxon>Embryophyta</taxon>
        <taxon>Tracheophyta</taxon>
        <taxon>Spermatophyta</taxon>
        <taxon>Magnoliopsida</taxon>
        <taxon>Liliopsida</taxon>
        <taxon>Poales</taxon>
        <taxon>Poaceae</taxon>
        <taxon>PACMAD clade</taxon>
        <taxon>Panicoideae</taxon>
        <taxon>Andropogonodae</taxon>
        <taxon>Andropogoneae</taxon>
        <taxon>Tripsacinae</taxon>
        <taxon>Zea</taxon>
    </lineage>
</organism>
<dbReference type="PANTHER" id="PTHR23515">
    <property type="entry name" value="HIGH-AFFINITY NITRATE TRANSPORTER 2.3"/>
    <property type="match status" value="1"/>
</dbReference>
<keyword evidence="3 6" id="KW-1133">Transmembrane helix</keyword>
<evidence type="ECO:0000313" key="8">
    <source>
        <dbReference type="Proteomes" id="UP000007305"/>
    </source>
</evidence>
<evidence type="ECO:0008006" key="9">
    <source>
        <dbReference type="Google" id="ProtNLM"/>
    </source>
</evidence>